<dbReference type="SUPFAM" id="SSF52833">
    <property type="entry name" value="Thioredoxin-like"/>
    <property type="match status" value="1"/>
</dbReference>
<dbReference type="InterPro" id="IPR036249">
    <property type="entry name" value="Thioredoxin-like_sf"/>
</dbReference>
<dbReference type="EMBL" id="AZDL01000142">
    <property type="protein sequence ID" value="KRK85699.1"/>
    <property type="molecule type" value="Genomic_DNA"/>
</dbReference>
<dbReference type="InterPro" id="IPR050455">
    <property type="entry name" value="Tpx_Peroxidase_subfamily"/>
</dbReference>
<evidence type="ECO:0000256" key="4">
    <source>
        <dbReference type="ARBA" id="ARBA00023284"/>
    </source>
</evidence>
<gene>
    <name evidence="6" type="ORF">FC08_GL000365</name>
</gene>
<evidence type="ECO:0000256" key="3">
    <source>
        <dbReference type="ARBA" id="ARBA00023157"/>
    </source>
</evidence>
<dbReference type="Proteomes" id="UP000050828">
    <property type="component" value="Unassembled WGS sequence"/>
</dbReference>
<reference evidence="6 7" key="1">
    <citation type="journal article" date="2015" name="Genome Announc.">
        <title>Expanding the biotechnology potential of lactobacilli through comparative genomics of 213 strains and associated genera.</title>
        <authorList>
            <person name="Sun Z."/>
            <person name="Harris H.M."/>
            <person name="McCann A."/>
            <person name="Guo C."/>
            <person name="Argimon S."/>
            <person name="Zhang W."/>
            <person name="Yang X."/>
            <person name="Jeffery I.B."/>
            <person name="Cooney J.C."/>
            <person name="Kagawa T.F."/>
            <person name="Liu W."/>
            <person name="Song Y."/>
            <person name="Salvetti E."/>
            <person name="Wrobel A."/>
            <person name="Rasinkangas P."/>
            <person name="Parkhill J."/>
            <person name="Rea M.C."/>
            <person name="O'Sullivan O."/>
            <person name="Ritari J."/>
            <person name="Douillard F.P."/>
            <person name="Paul Ross R."/>
            <person name="Yang R."/>
            <person name="Briner A.E."/>
            <person name="Felis G.E."/>
            <person name="de Vos W.M."/>
            <person name="Barrangou R."/>
            <person name="Klaenhammer T.R."/>
            <person name="Caufield P.W."/>
            <person name="Cui Y."/>
            <person name="Zhang H."/>
            <person name="O'Toole P.W."/>
        </authorList>
    </citation>
    <scope>NUCLEOTIDE SEQUENCE [LARGE SCALE GENOMIC DNA]</scope>
    <source>
        <strain evidence="6 7">DSM 20019</strain>
    </source>
</reference>
<organism evidence="6 7">
    <name type="scientific">Latilactobacillus curvatus JCM 1096 = DSM 20019</name>
    <dbReference type="NCBI Taxonomy" id="1293592"/>
    <lineage>
        <taxon>Bacteria</taxon>
        <taxon>Bacillati</taxon>
        <taxon>Bacillota</taxon>
        <taxon>Bacilli</taxon>
        <taxon>Lactobacillales</taxon>
        <taxon>Lactobacillaceae</taxon>
        <taxon>Latilactobacillus</taxon>
    </lineage>
</organism>
<keyword evidence="4" id="KW-0676">Redox-active center</keyword>
<dbReference type="PANTHER" id="PTHR43110">
    <property type="entry name" value="THIOL PEROXIDASE"/>
    <property type="match status" value="1"/>
</dbReference>
<evidence type="ECO:0000313" key="6">
    <source>
        <dbReference type="EMBL" id="KRK85699.1"/>
    </source>
</evidence>
<keyword evidence="2" id="KW-0049">Antioxidant</keyword>
<dbReference type="PROSITE" id="PS51352">
    <property type="entry name" value="THIOREDOXIN_2"/>
    <property type="match status" value="1"/>
</dbReference>
<dbReference type="GO" id="GO:0008379">
    <property type="term" value="F:thioredoxin peroxidase activity"/>
    <property type="evidence" value="ECO:0007669"/>
    <property type="project" value="InterPro"/>
</dbReference>
<evidence type="ECO:0000259" key="5">
    <source>
        <dbReference type="PROSITE" id="PS51352"/>
    </source>
</evidence>
<keyword evidence="3" id="KW-1015">Disulfide bond</keyword>
<dbReference type="CDD" id="cd03014">
    <property type="entry name" value="PRX_Atyp2cys"/>
    <property type="match status" value="1"/>
</dbReference>
<dbReference type="PANTHER" id="PTHR43110:SF1">
    <property type="entry name" value="THIOL PEROXIDASE"/>
    <property type="match status" value="1"/>
</dbReference>
<feature type="domain" description="Thioredoxin" evidence="5">
    <location>
        <begin position="19"/>
        <end position="166"/>
    </location>
</feature>
<dbReference type="Pfam" id="PF00578">
    <property type="entry name" value="AhpC-TSA"/>
    <property type="match status" value="1"/>
</dbReference>
<protein>
    <submittedName>
        <fullName evidence="6">Redoxin family protein</fullName>
    </submittedName>
</protein>
<name>A0AAJ0PBJ8_LATCU</name>
<keyword evidence="1" id="KW-0575">Peroxidase</keyword>
<dbReference type="AlphaFoldDB" id="A0AAJ0PBJ8"/>
<evidence type="ECO:0000256" key="1">
    <source>
        <dbReference type="ARBA" id="ARBA00022559"/>
    </source>
</evidence>
<sequence length="166" mass="18437">MQMQITRHDQPLDTIGTPPAVGTQLPQFDLKNAAGETVTSAQLLGKRTLISVVPDIETRVCSIQTKHFNQAVDQFEDVHFYTISTNTIEQQNNWCAAEGVKNMQLLSDEALSFGKAMQLYVPSNNTLQRSIFILEADGTISYTELIIEQTDEPDYAAALNFLKAAQ</sequence>
<dbReference type="InterPro" id="IPR002065">
    <property type="entry name" value="TPX"/>
</dbReference>
<proteinExistence type="predicted"/>
<comment type="caution">
    <text evidence="6">The sequence shown here is derived from an EMBL/GenBank/DDBJ whole genome shotgun (WGS) entry which is preliminary data.</text>
</comment>
<keyword evidence="1" id="KW-0560">Oxidoreductase</keyword>
<dbReference type="Gene3D" id="3.40.30.10">
    <property type="entry name" value="Glutaredoxin"/>
    <property type="match status" value="1"/>
</dbReference>
<dbReference type="InterPro" id="IPR013766">
    <property type="entry name" value="Thioredoxin_domain"/>
</dbReference>
<dbReference type="InterPro" id="IPR000866">
    <property type="entry name" value="AhpC/TSA"/>
</dbReference>
<evidence type="ECO:0000256" key="2">
    <source>
        <dbReference type="ARBA" id="ARBA00022862"/>
    </source>
</evidence>
<accession>A0AAJ0PBJ8</accession>
<evidence type="ECO:0000313" key="7">
    <source>
        <dbReference type="Proteomes" id="UP000050828"/>
    </source>
</evidence>